<dbReference type="PROSITE" id="PS50092">
    <property type="entry name" value="TSP1"/>
    <property type="match status" value="5"/>
</dbReference>
<dbReference type="InterPro" id="IPR013783">
    <property type="entry name" value="Ig-like_fold"/>
</dbReference>
<dbReference type="PROSITE" id="PS00280">
    <property type="entry name" value="BPTI_KUNITZ_1"/>
    <property type="match status" value="6"/>
</dbReference>
<dbReference type="GO" id="GO:0005615">
    <property type="term" value="C:extracellular space"/>
    <property type="evidence" value="ECO:0007669"/>
    <property type="project" value="TreeGrafter"/>
</dbReference>
<dbReference type="Gene3D" id="2.20.100.10">
    <property type="entry name" value="Thrombospondin type-1 (TSP1) repeat"/>
    <property type="match status" value="5"/>
</dbReference>
<dbReference type="Pfam" id="PF19030">
    <property type="entry name" value="TSP1_ADAMTS"/>
    <property type="match status" value="6"/>
</dbReference>
<dbReference type="FunFam" id="4.10.410.10:FF:000011">
    <property type="entry name" value="Tissue factor pathway inhibitor"/>
    <property type="match status" value="1"/>
</dbReference>
<evidence type="ECO:0000256" key="2">
    <source>
        <dbReference type="ARBA" id="ARBA00008768"/>
    </source>
</evidence>
<dbReference type="SMART" id="SM00409">
    <property type="entry name" value="IG"/>
    <property type="match status" value="3"/>
</dbReference>
<accession>A0A7I8W0Q2</accession>
<evidence type="ECO:0000313" key="15">
    <source>
        <dbReference type="EMBL" id="CAD5121248.1"/>
    </source>
</evidence>
<dbReference type="GO" id="GO:0004867">
    <property type="term" value="F:serine-type endopeptidase inhibitor activity"/>
    <property type="evidence" value="ECO:0007669"/>
    <property type="project" value="UniProtKB-KW"/>
</dbReference>
<dbReference type="SUPFAM" id="SSF82895">
    <property type="entry name" value="TSP-1 type 1 repeat"/>
    <property type="match status" value="5"/>
</dbReference>
<feature type="disulfide bond" evidence="9">
    <location>
        <begin position="47"/>
        <end position="87"/>
    </location>
</feature>
<dbReference type="InterPro" id="IPR004094">
    <property type="entry name" value="Antistasin-like"/>
</dbReference>
<protein>
    <submittedName>
        <fullName evidence="15">DgyrCDS9780</fullName>
    </submittedName>
</protein>
<dbReference type="SMART" id="SM00408">
    <property type="entry name" value="IGc2"/>
    <property type="match status" value="3"/>
</dbReference>
<dbReference type="Gene3D" id="2.60.40.10">
    <property type="entry name" value="Immunoglobulins"/>
    <property type="match status" value="3"/>
</dbReference>
<keyword evidence="6" id="KW-0722">Serine protease inhibitor</keyword>
<dbReference type="InterPro" id="IPR008197">
    <property type="entry name" value="WAP_dom"/>
</dbReference>
<dbReference type="InterPro" id="IPR013098">
    <property type="entry name" value="Ig_I-set"/>
</dbReference>
<dbReference type="CDD" id="cd00109">
    <property type="entry name" value="Kunitz-type"/>
    <property type="match status" value="5"/>
</dbReference>
<dbReference type="Pfam" id="PF00090">
    <property type="entry name" value="TSP_1"/>
    <property type="match status" value="1"/>
</dbReference>
<dbReference type="InterPro" id="IPR003598">
    <property type="entry name" value="Ig_sub2"/>
</dbReference>
<evidence type="ECO:0000259" key="12">
    <source>
        <dbReference type="PROSITE" id="PS50835"/>
    </source>
</evidence>
<feature type="domain" description="BPTI/Kunitz inhibitor" evidence="11">
    <location>
        <begin position="1364"/>
        <end position="1414"/>
    </location>
</feature>
<comment type="caution">
    <text evidence="15">The sequence shown here is derived from an EMBL/GenBank/DDBJ whole genome shotgun (WGS) entry which is preliminary data.</text>
</comment>
<evidence type="ECO:0000256" key="1">
    <source>
        <dbReference type="ARBA" id="ARBA00004613"/>
    </source>
</evidence>
<dbReference type="GO" id="GO:0048019">
    <property type="term" value="F:receptor antagonist activity"/>
    <property type="evidence" value="ECO:0007669"/>
    <property type="project" value="TreeGrafter"/>
</dbReference>
<dbReference type="SUPFAM" id="SSF57362">
    <property type="entry name" value="BPTI-like"/>
    <property type="match status" value="10"/>
</dbReference>
<feature type="domain" description="Ig-like" evidence="12">
    <location>
        <begin position="1781"/>
        <end position="1859"/>
    </location>
</feature>
<evidence type="ECO:0000256" key="7">
    <source>
        <dbReference type="ARBA" id="ARBA00023157"/>
    </source>
</evidence>
<dbReference type="PRINTS" id="PR00759">
    <property type="entry name" value="BASICPTASE"/>
</dbReference>
<dbReference type="Pfam" id="PF00095">
    <property type="entry name" value="WAP"/>
    <property type="match status" value="1"/>
</dbReference>
<dbReference type="CDD" id="cd00096">
    <property type="entry name" value="Ig"/>
    <property type="match status" value="1"/>
</dbReference>
<dbReference type="EMBL" id="CAJFCJ010000014">
    <property type="protein sequence ID" value="CAD5121248.1"/>
    <property type="molecule type" value="Genomic_DNA"/>
</dbReference>
<dbReference type="FunFam" id="4.10.410.10:FF:000020">
    <property type="entry name" value="Collagen, type VI, alpha 3"/>
    <property type="match status" value="2"/>
</dbReference>
<dbReference type="Gene3D" id="4.10.75.10">
    <property type="entry name" value="Elafin-like"/>
    <property type="match status" value="1"/>
</dbReference>
<dbReference type="CDD" id="cd00199">
    <property type="entry name" value="WAP"/>
    <property type="match status" value="1"/>
</dbReference>
<dbReference type="Gene3D" id="2.60.120.830">
    <property type="match status" value="1"/>
</dbReference>
<dbReference type="Pfam" id="PF19236">
    <property type="entry name" value="ADAMTS_CR_3"/>
    <property type="match status" value="1"/>
</dbReference>
<feature type="chain" id="PRO_5029694663" evidence="10">
    <location>
        <begin position="19"/>
        <end position="1934"/>
    </location>
</feature>
<dbReference type="SUPFAM" id="SSF57256">
    <property type="entry name" value="Elafin-like"/>
    <property type="match status" value="1"/>
</dbReference>
<feature type="domain" description="Antistasin-like" evidence="13">
    <location>
        <begin position="1566"/>
        <end position="1592"/>
    </location>
</feature>
<feature type="signal peptide" evidence="10">
    <location>
        <begin position="1"/>
        <end position="18"/>
    </location>
</feature>
<evidence type="ECO:0000256" key="6">
    <source>
        <dbReference type="ARBA" id="ARBA00022900"/>
    </source>
</evidence>
<feature type="domain" description="BPTI/Kunitz inhibitor" evidence="11">
    <location>
        <begin position="1507"/>
        <end position="1557"/>
    </location>
</feature>
<evidence type="ECO:0000259" key="14">
    <source>
        <dbReference type="PROSITE" id="PS51390"/>
    </source>
</evidence>
<keyword evidence="4" id="KW-0646">Protease inhibitor</keyword>
<evidence type="ECO:0000256" key="5">
    <source>
        <dbReference type="ARBA" id="ARBA00022729"/>
    </source>
</evidence>
<feature type="domain" description="Ig-like" evidence="12">
    <location>
        <begin position="1688"/>
        <end position="1778"/>
    </location>
</feature>
<feature type="domain" description="BPTI/Kunitz inhibitor" evidence="11">
    <location>
        <begin position="1173"/>
        <end position="1224"/>
    </location>
</feature>
<dbReference type="InterPro" id="IPR002223">
    <property type="entry name" value="Kunitz_BPTI"/>
</dbReference>
<dbReference type="Pfam" id="PF02822">
    <property type="entry name" value="Antistasin"/>
    <property type="match status" value="1"/>
</dbReference>
<keyword evidence="7 9" id="KW-1015">Disulfide bond</keyword>
<dbReference type="InterPro" id="IPR003599">
    <property type="entry name" value="Ig_sub"/>
</dbReference>
<dbReference type="PROSITE" id="PS50279">
    <property type="entry name" value="BPTI_KUNITZ_2"/>
    <property type="match status" value="10"/>
</dbReference>
<dbReference type="SUPFAM" id="SSF48726">
    <property type="entry name" value="Immunoglobulin"/>
    <property type="match status" value="3"/>
</dbReference>
<dbReference type="GO" id="GO:0030198">
    <property type="term" value="P:extracellular matrix organization"/>
    <property type="evidence" value="ECO:0007669"/>
    <property type="project" value="InterPro"/>
</dbReference>
<dbReference type="Proteomes" id="UP000549394">
    <property type="component" value="Unassembled WGS sequence"/>
</dbReference>
<gene>
    <name evidence="15" type="ORF">DGYR_LOCUS9232</name>
</gene>
<feature type="domain" description="Ig-like" evidence="12">
    <location>
        <begin position="1862"/>
        <end position="1934"/>
    </location>
</feature>
<evidence type="ECO:0000259" key="13">
    <source>
        <dbReference type="PROSITE" id="PS51252"/>
    </source>
</evidence>
<feature type="domain" description="BPTI/Kunitz inhibitor" evidence="11">
    <location>
        <begin position="1239"/>
        <end position="1289"/>
    </location>
</feature>
<dbReference type="InterPro" id="IPR036880">
    <property type="entry name" value="Kunitz_BPTI_sf"/>
</dbReference>
<evidence type="ECO:0000256" key="8">
    <source>
        <dbReference type="ARBA" id="ARBA00023319"/>
    </source>
</evidence>
<dbReference type="Pfam" id="PF00014">
    <property type="entry name" value="Kunitz_BPTI"/>
    <property type="match status" value="10"/>
</dbReference>
<keyword evidence="16" id="KW-1185">Reference proteome</keyword>
<keyword evidence="3" id="KW-0964">Secreted</keyword>
<feature type="domain" description="BPTI/Kunitz inhibitor" evidence="11">
    <location>
        <begin position="1305"/>
        <end position="1355"/>
    </location>
</feature>
<dbReference type="Pfam" id="PF13895">
    <property type="entry name" value="Ig_2"/>
    <property type="match status" value="1"/>
</dbReference>
<dbReference type="InterPro" id="IPR045371">
    <property type="entry name" value="ADAMTS_CR_3"/>
</dbReference>
<feature type="domain" description="BPTI/Kunitz inhibitor" evidence="11">
    <location>
        <begin position="987"/>
        <end position="1037"/>
    </location>
</feature>
<organism evidence="15 16">
    <name type="scientific">Dimorphilus gyrociliatus</name>
    <dbReference type="NCBI Taxonomy" id="2664684"/>
    <lineage>
        <taxon>Eukaryota</taxon>
        <taxon>Metazoa</taxon>
        <taxon>Spiralia</taxon>
        <taxon>Lophotrochozoa</taxon>
        <taxon>Annelida</taxon>
        <taxon>Polychaeta</taxon>
        <taxon>Polychaeta incertae sedis</taxon>
        <taxon>Dinophilidae</taxon>
        <taxon>Dimorphilus</taxon>
    </lineage>
</organism>
<dbReference type="Pfam" id="PF05986">
    <property type="entry name" value="ADAMTS_spacer1"/>
    <property type="match status" value="1"/>
</dbReference>
<evidence type="ECO:0000256" key="3">
    <source>
        <dbReference type="ARBA" id="ARBA00022525"/>
    </source>
</evidence>
<feature type="domain" description="BPTI/Kunitz inhibitor" evidence="11">
    <location>
        <begin position="1442"/>
        <end position="1492"/>
    </location>
</feature>
<dbReference type="PANTHER" id="PTHR45938:SF11">
    <property type="entry name" value="WAP, KAZAL, IMMUNOGLOBULIN, KUNITZ AND NTR DOMAIN-CONTAINING PROTEIN 2-LIKE"/>
    <property type="match status" value="1"/>
</dbReference>
<dbReference type="InterPro" id="IPR036383">
    <property type="entry name" value="TSP1_rpt_sf"/>
</dbReference>
<feature type="domain" description="BPTI/Kunitz inhibitor" evidence="11">
    <location>
        <begin position="928"/>
        <end position="978"/>
    </location>
</feature>
<dbReference type="PROSITE" id="PS51390">
    <property type="entry name" value="WAP"/>
    <property type="match status" value="1"/>
</dbReference>
<dbReference type="PROSITE" id="PS50835">
    <property type="entry name" value="IG_LIKE"/>
    <property type="match status" value="3"/>
</dbReference>
<comment type="subcellular location">
    <subcellularLocation>
        <location evidence="1">Secreted</location>
    </subcellularLocation>
</comment>
<feature type="domain" description="WAP" evidence="14">
    <location>
        <begin position="1630"/>
        <end position="1676"/>
    </location>
</feature>
<dbReference type="GO" id="GO:0050431">
    <property type="term" value="F:transforming growth factor beta binding"/>
    <property type="evidence" value="ECO:0007669"/>
    <property type="project" value="TreeGrafter"/>
</dbReference>
<evidence type="ECO:0000256" key="9">
    <source>
        <dbReference type="PIRSR" id="PIRSR613273-3"/>
    </source>
</evidence>
<dbReference type="InterPro" id="IPR020901">
    <property type="entry name" value="Prtase_inh_Kunz-CS"/>
</dbReference>
<dbReference type="PRINTS" id="PR01857">
    <property type="entry name" value="ADAMTSFAMILY"/>
</dbReference>
<evidence type="ECO:0000313" key="16">
    <source>
        <dbReference type="Proteomes" id="UP000549394"/>
    </source>
</evidence>
<feature type="domain" description="BPTI/Kunitz inhibitor" evidence="11">
    <location>
        <begin position="1111"/>
        <end position="1161"/>
    </location>
</feature>
<dbReference type="Gene3D" id="4.10.410.10">
    <property type="entry name" value="Pancreatic trypsin inhibitor Kunitz domain"/>
    <property type="match status" value="10"/>
</dbReference>
<dbReference type="SMART" id="SM00209">
    <property type="entry name" value="TSP1"/>
    <property type="match status" value="7"/>
</dbReference>
<dbReference type="InterPro" id="IPR010294">
    <property type="entry name" value="ADAMTS_spacer1"/>
</dbReference>
<dbReference type="PROSITE" id="PS51252">
    <property type="entry name" value="ANTISTASIN"/>
    <property type="match status" value="1"/>
</dbReference>
<dbReference type="InterPro" id="IPR036179">
    <property type="entry name" value="Ig-like_dom_sf"/>
</dbReference>
<evidence type="ECO:0000256" key="10">
    <source>
        <dbReference type="SAM" id="SignalP"/>
    </source>
</evidence>
<dbReference type="SMART" id="SM00131">
    <property type="entry name" value="KU"/>
    <property type="match status" value="10"/>
</dbReference>
<dbReference type="InterPro" id="IPR036645">
    <property type="entry name" value="Elafin-like_sf"/>
</dbReference>
<dbReference type="InterPro" id="IPR000884">
    <property type="entry name" value="TSP1_rpt"/>
</dbReference>
<evidence type="ECO:0000259" key="11">
    <source>
        <dbReference type="PROSITE" id="PS50279"/>
    </source>
</evidence>
<dbReference type="SMART" id="SM00217">
    <property type="entry name" value="WAP"/>
    <property type="match status" value="1"/>
</dbReference>
<dbReference type="FunFam" id="2.60.40.10:FF:000032">
    <property type="entry name" value="palladin isoform X1"/>
    <property type="match status" value="1"/>
</dbReference>
<keyword evidence="8" id="KW-0393">Immunoglobulin domain</keyword>
<evidence type="ECO:0000256" key="4">
    <source>
        <dbReference type="ARBA" id="ARBA00022690"/>
    </source>
</evidence>
<feature type="disulfide bond" evidence="9">
    <location>
        <begin position="43"/>
        <end position="82"/>
    </location>
</feature>
<keyword evidence="5 10" id="KW-0732">Signal</keyword>
<comment type="similarity">
    <text evidence="2">Belongs to the protease inhibitor I15 (antistasin) family.</text>
</comment>
<dbReference type="PANTHER" id="PTHR45938">
    <property type="entry name" value="ACP24A4-RELATED"/>
    <property type="match status" value="1"/>
</dbReference>
<proteinExistence type="inferred from homology"/>
<dbReference type="InterPro" id="IPR013273">
    <property type="entry name" value="ADAMTS/ADAMTS-like"/>
</dbReference>
<feature type="domain" description="BPTI/Kunitz inhibitor" evidence="11">
    <location>
        <begin position="1046"/>
        <end position="1096"/>
    </location>
</feature>
<dbReference type="Pfam" id="PF07679">
    <property type="entry name" value="I-set"/>
    <property type="match status" value="2"/>
</dbReference>
<feature type="disulfide bond" evidence="9">
    <location>
        <begin position="58"/>
        <end position="73"/>
    </location>
</feature>
<sequence>MKFSGILVFLFFIIKNECFYVFKKEGKSLKVSNENDWLDLTKCSKTCGTGIILKEKKCPDNFENNLLENGLPCIKEKAYFICNTQPCYSASNSHQDACNRYNHITFAGRKYNWQAFRTENECSLLCLAVNSSTEPSKTRLSFRTVAVDGTNCQYEKDKVCLAGECTSYGCDNQLNSKAIRDVCNVCNGDNSTCSLFEKRIKVSNLENGYQHLILVPRLSSSIKILEVSHSKNDFAVKNLSGFYYLNGNYSLHKHIVINRGNYTIRYNNPEDIGKEEFRKSLIIDEQINEDLVIEFMKQEKDPLGEVLIQFYLPNTYKHEHLWRTSDWSLCSKSCSRGTKTRSAYCVRKMTEKVTDDSFCEEQKPILIAECNKMPCPANWTTGPWQKCSEYCGEGIQYRTVTCIQQSDSNGTETKDDSECSIYNKPISTRSCKTGRDCPKWTVGNWTKCGAICGWGVKRRLVACHLKLSGRKSGFVSEALCDGRQKPNASMECYAGPCSGFEWAASEWGKCMGKCESLYGSRTRHVVCMSESGEPYSDEFCLPKPKPNTKDICKNVECNEKPDWYVSSWSDCSSKCGKGIQTRTKLCAIRKHGSILRVEDWKCDEKTETSRECNGTKCDGLWITTPFGLCSKSCGGGKRSRVVLCLKDECDVTIKPKTQEDCNIDLCSTASKAECEGAECKVPADSVGSCKDSDFGCCADGKSFAEGPFKKGCPIPSSLMCNDTEFGCCPDGVTVAGVSDKSDCPIYGIDCAKSLFGCCNDGKSFAHGPNKKGCANETNCEQSTYGCCRDGITSAKGRNLLGCLEEEEGSGEEDCQNSEIGCSPIITSLRTNCRNTKYGCCSDDVTVALTKDRSDCPPIKTSQFSCIKSKYECCPDGKSVPSGPYFESCAEKLKETCEKAKYGCCKDSSRGQEGPNGIGCQEFDLSKACWLNPERGEGHRYVEKWYFDTATGICQNFWYGSEGGNLNRFESEHECQWNCVKPVGLKRCFLPLAEGRCNQEFSMFYYDYKLQRCTPFIFSGCDGNENKFNSIEECETRCEEPLRDDVCRQPKKSGPCRGSFDRWFFDSESNSCRQFIYGGCWGNDNRFETKNDCEHRCLNDTEKESQFNKDVCHLNPDQGPCRSNLARWFYDSLEKTCYKFNYGGCKGNANRFYTKKACEKSCSSVVSIIPENRCSLPREEGIYCSTTSKRWYFSFKHQKCLPFTYFGCLGNANRFSNEEECLSECSNHITTPAPPRQIKCRLAPDHGPCNETVTAFYYNPKEKRCKKFEYGGCGGNLNRFPSRGECWSECSIVDIPQKDVHWYQECSKPPVQGPCNSKKIKHYYLAKSGTCRRFWYSGCGGNANRFESRKECDYTCAKIRKRDRCLGGVDKTFCGSRLVRWYYNNETERCEEFSYGGCYPNGNNFHSWQECAKLCEGYEPPTEIPDYQTTQSTKIVPQLPEKCFLRKRRGPCSELTLRFYYDNLHSKCRPFMFGGCDGNENNFQTQEECYQSCPKKLPNAIVHSEDDCYKSPESGECGAFLERYYWNVTSGICSRFMYGGCEGNGNNFISESDCYSFCQTKASMPRCPKNLICKNNCKFGYLIDKYGCETCECALNPCLTVLCAKGYECSLVKNACVRKPCPLYVTGCVKVTEKEGKCPDHWNLPASCRAECKRDDDCDGDFKCCSNGCGRLCVDPLSNNIQIPVEESPAKITLRKKAIISRALQNSNIVFDCPVRGYPKPDIIWIKDNRPVDQNENVYMGKNGSLHIDNIVSQDSGSYICSAANELGRDSATYTLVVQDIPRMYKRNDSVTIEEGYGYQITCPIIESSQFKITWRFNGRFLKDTSKILRISKTNIFDSGKYMCIASSLAGSTSYVMDLQVLPKLKAIIQEHNTSWPINYETELVCFSNHPNASITWLKDGEIISNSSTYLVRKVKKSHQGTYICQVQSNVGWAI</sequence>
<name>A0A7I8W0Q2_9ANNE</name>
<dbReference type="OrthoDB" id="5950222at2759"/>
<reference evidence="15 16" key="1">
    <citation type="submission" date="2020-08" db="EMBL/GenBank/DDBJ databases">
        <authorList>
            <person name="Hejnol A."/>
        </authorList>
    </citation>
    <scope>NUCLEOTIDE SEQUENCE [LARGE SCALE GENOMIC DNA]</scope>
</reference>
<dbReference type="InterPro" id="IPR007110">
    <property type="entry name" value="Ig-like_dom"/>
</dbReference>